<proteinExistence type="predicted"/>
<feature type="domain" description="N-acetyltransferase" evidence="1">
    <location>
        <begin position="1"/>
        <end position="140"/>
    </location>
</feature>
<protein>
    <submittedName>
        <fullName evidence="2">N-acetyltransferase</fullName>
    </submittedName>
</protein>
<sequence>MNIEICEQITEMAKAELLEGLRGFNHRYVKTKSWGDLGVFCRSDSGVMTGGLIGTTKGLWLCIDYLWVNDDARGSGLGSKLLNLAEQEGIRTGCRHALVETFSFQAQPFYEKQGYKLQMSLPDFPEAGIQNLTLIKLNLG</sequence>
<dbReference type="CDD" id="cd04301">
    <property type="entry name" value="NAT_SF"/>
    <property type="match status" value="1"/>
</dbReference>
<dbReference type="PROSITE" id="PS51186">
    <property type="entry name" value="GNAT"/>
    <property type="match status" value="1"/>
</dbReference>
<evidence type="ECO:0000259" key="1">
    <source>
        <dbReference type="PROSITE" id="PS51186"/>
    </source>
</evidence>
<dbReference type="Proteomes" id="UP000269665">
    <property type="component" value="Unassembled WGS sequence"/>
</dbReference>
<comment type="caution">
    <text evidence="2">The sequence shown here is derived from an EMBL/GenBank/DDBJ whole genome shotgun (WGS) entry which is preliminary data.</text>
</comment>
<dbReference type="SUPFAM" id="SSF55729">
    <property type="entry name" value="Acyl-CoA N-acyltransferases (Nat)"/>
    <property type="match status" value="1"/>
</dbReference>
<dbReference type="KEGG" id="ppar:A8F97_10970"/>
<evidence type="ECO:0000313" key="3">
    <source>
        <dbReference type="Proteomes" id="UP000269665"/>
    </source>
</evidence>
<dbReference type="OrthoDB" id="9787920at2"/>
<reference evidence="2 3" key="1">
    <citation type="journal article" date="2018" name="BMC Genomics">
        <title>High genomic variability in the plant pathogenic bacterium Pectobacterium parmentieri deciphered from de novo assembled complete genomes.</title>
        <authorList>
            <person name="Zoledowska S."/>
            <person name="Motyka-Pomagruk A."/>
            <person name="Sledz W."/>
            <person name="Mengoni A."/>
            <person name="Lojkowska E."/>
        </authorList>
    </citation>
    <scope>NUCLEOTIDE SEQUENCE [LARGE SCALE GENOMIC DNA]</scope>
    <source>
        <strain evidence="2 3">IFB5626</strain>
    </source>
</reference>
<organism evidence="2 3">
    <name type="scientific">Pectobacterium parmentieri</name>
    <dbReference type="NCBI Taxonomy" id="1905730"/>
    <lineage>
        <taxon>Bacteria</taxon>
        <taxon>Pseudomonadati</taxon>
        <taxon>Pseudomonadota</taxon>
        <taxon>Gammaproteobacteria</taxon>
        <taxon>Enterobacterales</taxon>
        <taxon>Pectobacteriaceae</taxon>
        <taxon>Pectobacterium</taxon>
    </lineage>
</organism>
<dbReference type="AlphaFoldDB" id="A0A8B3FG64"/>
<evidence type="ECO:0000313" key="2">
    <source>
        <dbReference type="EMBL" id="RKO79066.1"/>
    </source>
</evidence>
<accession>A0A8B3FG64</accession>
<dbReference type="InterPro" id="IPR016181">
    <property type="entry name" value="Acyl_CoA_acyltransferase"/>
</dbReference>
<dbReference type="GO" id="GO:0016747">
    <property type="term" value="F:acyltransferase activity, transferring groups other than amino-acyl groups"/>
    <property type="evidence" value="ECO:0007669"/>
    <property type="project" value="InterPro"/>
</dbReference>
<dbReference type="RefSeq" id="WP_033071980.1">
    <property type="nucleotide sequence ID" value="NZ_CP015749.1"/>
</dbReference>
<dbReference type="InterPro" id="IPR000182">
    <property type="entry name" value="GNAT_dom"/>
</dbReference>
<keyword evidence="2" id="KW-0808">Transferase</keyword>
<dbReference type="EMBL" id="PSZG01000001">
    <property type="protein sequence ID" value="RKO79066.1"/>
    <property type="molecule type" value="Genomic_DNA"/>
</dbReference>
<dbReference type="GeneID" id="45849978"/>
<dbReference type="Pfam" id="PF00583">
    <property type="entry name" value="Acetyltransf_1"/>
    <property type="match status" value="1"/>
</dbReference>
<dbReference type="Gene3D" id="3.40.630.30">
    <property type="match status" value="1"/>
</dbReference>
<name>A0A8B3FG64_PECPM</name>
<gene>
    <name evidence="2" type="ORF">C5E00_01775</name>
</gene>